<evidence type="ECO:0000313" key="3">
    <source>
        <dbReference type="Proteomes" id="UP001054837"/>
    </source>
</evidence>
<keyword evidence="3" id="KW-1185">Reference proteome</keyword>
<name>A0AAV4VZN4_9ARAC</name>
<sequence length="82" mass="9006">MNLIQLTNELDLLFLRLSKKSTTFSNMGDLKDAGQAGDGANAPTQENMETVEIGNPPSEQDLEHRNLLVNAEMAALMTNPYL</sequence>
<feature type="region of interest" description="Disordered" evidence="1">
    <location>
        <begin position="26"/>
        <end position="46"/>
    </location>
</feature>
<protein>
    <submittedName>
        <fullName evidence="2">Uncharacterized protein</fullName>
    </submittedName>
</protein>
<dbReference type="AlphaFoldDB" id="A0AAV4VZN4"/>
<dbReference type="EMBL" id="BPLQ01013935">
    <property type="protein sequence ID" value="GIY75936.1"/>
    <property type="molecule type" value="Genomic_DNA"/>
</dbReference>
<dbReference type="Proteomes" id="UP001054837">
    <property type="component" value="Unassembled WGS sequence"/>
</dbReference>
<evidence type="ECO:0000256" key="1">
    <source>
        <dbReference type="SAM" id="MobiDB-lite"/>
    </source>
</evidence>
<proteinExistence type="predicted"/>
<gene>
    <name evidence="2" type="ORF">CDAR_237021</name>
</gene>
<organism evidence="2 3">
    <name type="scientific">Caerostris darwini</name>
    <dbReference type="NCBI Taxonomy" id="1538125"/>
    <lineage>
        <taxon>Eukaryota</taxon>
        <taxon>Metazoa</taxon>
        <taxon>Ecdysozoa</taxon>
        <taxon>Arthropoda</taxon>
        <taxon>Chelicerata</taxon>
        <taxon>Arachnida</taxon>
        <taxon>Araneae</taxon>
        <taxon>Araneomorphae</taxon>
        <taxon>Entelegynae</taxon>
        <taxon>Araneoidea</taxon>
        <taxon>Araneidae</taxon>
        <taxon>Caerostris</taxon>
    </lineage>
</organism>
<accession>A0AAV4VZN4</accession>
<comment type="caution">
    <text evidence="2">The sequence shown here is derived from an EMBL/GenBank/DDBJ whole genome shotgun (WGS) entry which is preliminary data.</text>
</comment>
<evidence type="ECO:0000313" key="2">
    <source>
        <dbReference type="EMBL" id="GIY75936.1"/>
    </source>
</evidence>
<reference evidence="2 3" key="1">
    <citation type="submission" date="2021-06" db="EMBL/GenBank/DDBJ databases">
        <title>Caerostris darwini draft genome.</title>
        <authorList>
            <person name="Kono N."/>
            <person name="Arakawa K."/>
        </authorList>
    </citation>
    <scope>NUCLEOTIDE SEQUENCE [LARGE SCALE GENOMIC DNA]</scope>
</reference>